<evidence type="ECO:0000313" key="1">
    <source>
        <dbReference type="EMBL" id="AEW20427.1"/>
    </source>
</evidence>
<organism evidence="1 2">
    <name type="scientific">Tannerella forsythia (strain ATCC 43037 / JCM 10827 / CCUG 21028 A / KCTC 5666 / FDC 338)</name>
    <name type="common">Bacteroides forsythus</name>
    <dbReference type="NCBI Taxonomy" id="203275"/>
    <lineage>
        <taxon>Bacteria</taxon>
        <taxon>Pseudomonadati</taxon>
        <taxon>Bacteroidota</taxon>
        <taxon>Bacteroidia</taxon>
        <taxon>Bacteroidales</taxon>
        <taxon>Tannerellaceae</taxon>
        <taxon>Tannerella</taxon>
    </lineage>
</organism>
<reference evidence="2" key="1">
    <citation type="submission" date="2011-12" db="EMBL/GenBank/DDBJ databases">
        <title>Complete sequence of Tannerella forsythia ATCC 43037.</title>
        <authorList>
            <person name="Dewhirst F."/>
            <person name="Tanner A."/>
            <person name="Izard J."/>
            <person name="Brinkac L."/>
            <person name="Durkin A.S."/>
            <person name="Hostetler J."/>
            <person name="Shetty J."/>
            <person name="Torralba M."/>
            <person name="Gill S."/>
            <person name="Nelson K."/>
        </authorList>
    </citation>
    <scope>NUCLEOTIDE SEQUENCE [LARGE SCALE GENOMIC DNA]</scope>
    <source>
        <strain evidence="2">ATCC 43037 / JCM 10827 / CCUG 33226 / KCTC 5666 / FDC 338</strain>
    </source>
</reference>
<dbReference type="Proteomes" id="UP000005436">
    <property type="component" value="Chromosome"/>
</dbReference>
<dbReference type="KEGG" id="tfo:BFO_0460"/>
<gene>
    <name evidence="1" type="ordered locus">BFO_0460</name>
</gene>
<proteinExistence type="predicted"/>
<dbReference type="STRING" id="203275.BFO_0460"/>
<protein>
    <submittedName>
        <fullName evidence="1">Uncharacterized protein</fullName>
    </submittedName>
</protein>
<name>G8UKW8_TANFA</name>
<keyword evidence="2" id="KW-1185">Reference proteome</keyword>
<evidence type="ECO:0000313" key="2">
    <source>
        <dbReference type="Proteomes" id="UP000005436"/>
    </source>
</evidence>
<dbReference type="EMBL" id="CP003191">
    <property type="protein sequence ID" value="AEW20427.1"/>
    <property type="molecule type" value="Genomic_DNA"/>
</dbReference>
<dbReference type="AlphaFoldDB" id="G8UKW8"/>
<dbReference type="HOGENOM" id="CLU_2995123_0_0_10"/>
<accession>G8UKW8</accession>
<sequence length="57" mass="6402">MFLFSCPVIFDKGSINPSLSLSLRQRIMTNDIPRTYDRMLKNSQAVQGRAAGQLMPS</sequence>